<keyword evidence="5" id="KW-0593">Phospholipase A2 inhibitor</keyword>
<dbReference type="InterPro" id="IPR000329">
    <property type="entry name" value="Uteroglobin"/>
</dbReference>
<dbReference type="Proteomes" id="UP000386466">
    <property type="component" value="Unassembled WGS sequence"/>
</dbReference>
<accession>A0A485MFS4</accession>
<dbReference type="InterPro" id="IPR016126">
    <property type="entry name" value="Secretoglobin"/>
</dbReference>
<name>A0A485MFS4_LYNPA</name>
<gene>
    <name evidence="9" type="ORF">LYPA_23C009217</name>
</gene>
<dbReference type="GO" id="GO:0005737">
    <property type="term" value="C:cytoplasm"/>
    <property type="evidence" value="ECO:0007669"/>
    <property type="project" value="TreeGrafter"/>
</dbReference>
<dbReference type="Gene3D" id="1.10.210.10">
    <property type="entry name" value="Secretoglobin"/>
    <property type="match status" value="1"/>
</dbReference>
<keyword evidence="10" id="KW-1185">Reference proteome</keyword>
<protein>
    <recommendedName>
        <fullName evidence="3">Uteroglobin</fullName>
    </recommendedName>
    <alternativeName>
        <fullName evidence="7">Secretoglobin family 1A member 1</fullName>
    </alternativeName>
</protein>
<dbReference type="PROSITE" id="PS51311">
    <property type="entry name" value="SCGB"/>
    <property type="match status" value="1"/>
</dbReference>
<dbReference type="Pfam" id="PF01099">
    <property type="entry name" value="Uteroglobin"/>
    <property type="match status" value="1"/>
</dbReference>
<keyword evidence="8" id="KW-0732">Signal</keyword>
<organism evidence="9 10">
    <name type="scientific">Lynx pardinus</name>
    <name type="common">Iberian lynx</name>
    <name type="synonym">Felis pardina</name>
    <dbReference type="NCBI Taxonomy" id="191816"/>
    <lineage>
        <taxon>Eukaryota</taxon>
        <taxon>Metazoa</taxon>
        <taxon>Chordata</taxon>
        <taxon>Craniata</taxon>
        <taxon>Vertebrata</taxon>
        <taxon>Euteleostomi</taxon>
        <taxon>Mammalia</taxon>
        <taxon>Eutheria</taxon>
        <taxon>Laurasiatheria</taxon>
        <taxon>Carnivora</taxon>
        <taxon>Feliformia</taxon>
        <taxon>Felidae</taxon>
        <taxon>Felinae</taxon>
        <taxon>Lynx</taxon>
    </lineage>
</organism>
<dbReference type="SMART" id="SM00096">
    <property type="entry name" value="UTG"/>
    <property type="match status" value="1"/>
</dbReference>
<evidence type="ECO:0000256" key="8">
    <source>
        <dbReference type="SAM" id="SignalP"/>
    </source>
</evidence>
<keyword evidence="4" id="KW-0964">Secreted</keyword>
<evidence type="ECO:0000256" key="7">
    <source>
        <dbReference type="ARBA" id="ARBA00031712"/>
    </source>
</evidence>
<dbReference type="GO" id="GO:0005615">
    <property type="term" value="C:extracellular space"/>
    <property type="evidence" value="ECO:0007669"/>
    <property type="project" value="TreeGrafter"/>
</dbReference>
<reference evidence="9 10" key="1">
    <citation type="submission" date="2019-01" db="EMBL/GenBank/DDBJ databases">
        <authorList>
            <person name="Alioto T."/>
            <person name="Alioto T."/>
        </authorList>
    </citation>
    <scope>NUCLEOTIDE SEQUENCE [LARGE SCALE GENOMIC DNA]</scope>
</reference>
<dbReference type="AlphaFoldDB" id="A0A485MFS4"/>
<dbReference type="CDD" id="cd00633">
    <property type="entry name" value="Secretoglobin"/>
    <property type="match status" value="1"/>
</dbReference>
<dbReference type="FunFam" id="1.10.210.10:FF:000001">
    <property type="entry name" value="Uteroglobin"/>
    <property type="match status" value="1"/>
</dbReference>
<evidence type="ECO:0000256" key="3">
    <source>
        <dbReference type="ARBA" id="ARBA00020696"/>
    </source>
</evidence>
<evidence type="ECO:0000256" key="6">
    <source>
        <dbReference type="ARBA" id="ARBA00023157"/>
    </source>
</evidence>
<proteinExistence type="inferred from homology"/>
<evidence type="ECO:0000256" key="2">
    <source>
        <dbReference type="ARBA" id="ARBA00008650"/>
    </source>
</evidence>
<evidence type="ECO:0000313" key="10">
    <source>
        <dbReference type="Proteomes" id="UP000386466"/>
    </source>
</evidence>
<dbReference type="SUPFAM" id="SSF48201">
    <property type="entry name" value="Uteroglobin-like"/>
    <property type="match status" value="1"/>
</dbReference>
<dbReference type="PRINTS" id="PR00486">
    <property type="entry name" value="UTEROGLOBIN"/>
</dbReference>
<dbReference type="PANTHER" id="PTHR10136">
    <property type="entry name" value="SECRETOGLOBIN FAMILY 1 MEMBER"/>
    <property type="match status" value="1"/>
</dbReference>
<sequence>MKLAMTLALVTLALCCSLASAQVCQSFLNVLETLFTGTLSSYEAAVEPFLPDADMKDAGIQLKRLVDTLPQKAKESILKLTDKIIRSPLCA</sequence>
<evidence type="ECO:0000313" key="9">
    <source>
        <dbReference type="EMBL" id="VFV19179.1"/>
    </source>
</evidence>
<keyword evidence="6" id="KW-1015">Disulfide bond</keyword>
<feature type="chain" id="PRO_5019857899" description="Uteroglobin" evidence="8">
    <location>
        <begin position="22"/>
        <end position="91"/>
    </location>
</feature>
<dbReference type="PANTHER" id="PTHR10136:SF6">
    <property type="entry name" value="UTEROGLOBIN"/>
    <property type="match status" value="1"/>
</dbReference>
<comment type="subcellular location">
    <subcellularLocation>
        <location evidence="1">Secreted</location>
    </subcellularLocation>
</comment>
<comment type="similarity">
    <text evidence="2">Belongs to the secretoglobin family.</text>
</comment>
<dbReference type="GO" id="GO:0007165">
    <property type="term" value="P:signal transduction"/>
    <property type="evidence" value="ECO:0007669"/>
    <property type="project" value="InterPro"/>
</dbReference>
<dbReference type="EMBL" id="CAAGRJ010001342">
    <property type="protein sequence ID" value="VFV19179.1"/>
    <property type="molecule type" value="Genomic_DNA"/>
</dbReference>
<feature type="signal peptide" evidence="8">
    <location>
        <begin position="1"/>
        <end position="21"/>
    </location>
</feature>
<evidence type="ECO:0000256" key="5">
    <source>
        <dbReference type="ARBA" id="ARBA00023005"/>
    </source>
</evidence>
<dbReference type="InterPro" id="IPR043215">
    <property type="entry name" value="Secretoglobin_1C-like"/>
</dbReference>
<evidence type="ECO:0000256" key="1">
    <source>
        <dbReference type="ARBA" id="ARBA00004613"/>
    </source>
</evidence>
<dbReference type="InterPro" id="IPR035960">
    <property type="entry name" value="Secretoglobin_sf"/>
</dbReference>
<evidence type="ECO:0000256" key="4">
    <source>
        <dbReference type="ARBA" id="ARBA00022525"/>
    </source>
</evidence>
<dbReference type="GO" id="GO:0019834">
    <property type="term" value="F:phospholipase A2 inhibitor activity"/>
    <property type="evidence" value="ECO:0007669"/>
    <property type="project" value="UniProtKB-KW"/>
</dbReference>